<dbReference type="KEGG" id="dpp:DICPUDRAFT_84826"/>
<dbReference type="PANTHER" id="PTHR33656:SF1">
    <property type="entry name" value="EXPRESSED PROTEIN"/>
    <property type="match status" value="1"/>
</dbReference>
<dbReference type="Proteomes" id="UP000001064">
    <property type="component" value="Unassembled WGS sequence"/>
</dbReference>
<evidence type="ECO:0000313" key="1">
    <source>
        <dbReference type="EMBL" id="EGC29122.1"/>
    </source>
</evidence>
<reference evidence="2" key="1">
    <citation type="journal article" date="2011" name="Genome Biol.">
        <title>Comparative genomics of the social amoebae Dictyostelium discoideum and Dictyostelium purpureum.</title>
        <authorList>
            <consortium name="US DOE Joint Genome Institute (JGI-PGF)"/>
            <person name="Sucgang R."/>
            <person name="Kuo A."/>
            <person name="Tian X."/>
            <person name="Salerno W."/>
            <person name="Parikh A."/>
            <person name="Feasley C.L."/>
            <person name="Dalin E."/>
            <person name="Tu H."/>
            <person name="Huang E."/>
            <person name="Barry K."/>
            <person name="Lindquist E."/>
            <person name="Shapiro H."/>
            <person name="Bruce D."/>
            <person name="Schmutz J."/>
            <person name="Salamov A."/>
            <person name="Fey P."/>
            <person name="Gaudet P."/>
            <person name="Anjard C."/>
            <person name="Babu M.M."/>
            <person name="Basu S."/>
            <person name="Bushmanova Y."/>
            <person name="van der Wel H."/>
            <person name="Katoh-Kurasawa M."/>
            <person name="Dinh C."/>
            <person name="Coutinho P.M."/>
            <person name="Saito T."/>
            <person name="Elias M."/>
            <person name="Schaap P."/>
            <person name="Kay R.R."/>
            <person name="Henrissat B."/>
            <person name="Eichinger L."/>
            <person name="Rivero F."/>
            <person name="Putnam N.H."/>
            <person name="West C.M."/>
            <person name="Loomis W.F."/>
            <person name="Chisholm R.L."/>
            <person name="Shaulsky G."/>
            <person name="Strassmann J.E."/>
            <person name="Queller D.C."/>
            <person name="Kuspa A."/>
            <person name="Grigoriev I.V."/>
        </authorList>
    </citation>
    <scope>NUCLEOTIDE SEQUENCE [LARGE SCALE GENOMIC DNA]</scope>
    <source>
        <strain evidence="2">QSDP1</strain>
    </source>
</reference>
<dbReference type="PANTHER" id="PTHR33656">
    <property type="entry name" value="EXPRESSED PROTEIN-RELATED"/>
    <property type="match status" value="1"/>
</dbReference>
<accession>F1A3V5</accession>
<dbReference type="GeneID" id="10506583"/>
<keyword evidence="2" id="KW-1185">Reference proteome</keyword>
<dbReference type="RefSeq" id="XP_003294351.1">
    <property type="nucleotide sequence ID" value="XM_003294303.1"/>
</dbReference>
<gene>
    <name evidence="1" type="ORF">DICPUDRAFT_84826</name>
</gene>
<sequence length="461" mass="53082">MKRNRFFLVQSTTKFTDDQIKRIAGEMSDISYDLVEGIKIQKRNIQDNNKSPIMCIPRKPHANGLLSYMVGTFLECIHHLSSPKKSPESSPKRGSFKEFKYPYIIEFLNKLYNEINPSSSVDHVLGTYKDFKFHLFGDSAFFSKDNLNHIVNKGWLATISDSSSTNINILLKDTSKDNKSWIAIELDGYYKVCKIDERDQKVPTFKSIATTDFKTQNREVNPSKGYNISDAVDLYKLNDSTLKKLCLGLGVSRSSSNRRMVISICGIDPLSHSTNPNSYSLLSEAIQKDTLKSYSLDKLKNLHQDFNLPAPAQLTCEGYILALTRLYENENFELDSLLKDLSQSLRASPPLVSDFYKKWFNVIDIHNRYLYSGGIHGYAKNWRIFAVSCLIKSYIINIYSFYMSITSKHMKFEEFKQIFIHSIREVNLVPKSPSSNQNQNQNQNYFLFIQKSCILTIHHLF</sequence>
<dbReference type="InParanoid" id="F1A3V5"/>
<name>F1A3V5_DICPU</name>
<protein>
    <submittedName>
        <fullName evidence="1">Uncharacterized protein</fullName>
    </submittedName>
</protein>
<dbReference type="EMBL" id="GL871480">
    <property type="protein sequence ID" value="EGC29122.1"/>
    <property type="molecule type" value="Genomic_DNA"/>
</dbReference>
<dbReference type="AlphaFoldDB" id="F1A3V5"/>
<dbReference type="VEuPathDB" id="AmoebaDB:DICPUDRAFT_84826"/>
<evidence type="ECO:0000313" key="2">
    <source>
        <dbReference type="Proteomes" id="UP000001064"/>
    </source>
</evidence>
<proteinExistence type="predicted"/>
<organism evidence="1 2">
    <name type="scientific">Dictyostelium purpureum</name>
    <name type="common">Slime mold</name>
    <dbReference type="NCBI Taxonomy" id="5786"/>
    <lineage>
        <taxon>Eukaryota</taxon>
        <taxon>Amoebozoa</taxon>
        <taxon>Evosea</taxon>
        <taxon>Eumycetozoa</taxon>
        <taxon>Dictyostelia</taxon>
        <taxon>Dictyosteliales</taxon>
        <taxon>Dictyosteliaceae</taxon>
        <taxon>Dictyostelium</taxon>
    </lineage>
</organism>